<feature type="region of interest" description="Disordered" evidence="1">
    <location>
        <begin position="28"/>
        <end position="51"/>
    </location>
</feature>
<evidence type="ECO:0000256" key="1">
    <source>
        <dbReference type="SAM" id="MobiDB-lite"/>
    </source>
</evidence>
<dbReference type="Proteomes" id="UP000324222">
    <property type="component" value="Unassembled WGS sequence"/>
</dbReference>
<keyword evidence="3" id="KW-1185">Reference proteome</keyword>
<proteinExistence type="predicted"/>
<accession>A0A5B7EE88</accession>
<evidence type="ECO:0000313" key="3">
    <source>
        <dbReference type="Proteomes" id="UP000324222"/>
    </source>
</evidence>
<dbReference type="AlphaFoldDB" id="A0A5B7EE88"/>
<protein>
    <submittedName>
        <fullName evidence="2">Uncharacterized protein</fullName>
    </submittedName>
</protein>
<name>A0A5B7EE88_PORTR</name>
<evidence type="ECO:0000313" key="2">
    <source>
        <dbReference type="EMBL" id="MPC31675.1"/>
    </source>
</evidence>
<dbReference type="EMBL" id="VSRR010002483">
    <property type="protein sequence ID" value="MPC31675.1"/>
    <property type="molecule type" value="Genomic_DNA"/>
</dbReference>
<gene>
    <name evidence="2" type="ORF">E2C01_024970</name>
</gene>
<reference evidence="2 3" key="1">
    <citation type="submission" date="2019-05" db="EMBL/GenBank/DDBJ databases">
        <title>Another draft genome of Portunus trituberculatus and its Hox gene families provides insights of decapod evolution.</title>
        <authorList>
            <person name="Jeong J.-H."/>
            <person name="Song I."/>
            <person name="Kim S."/>
            <person name="Choi T."/>
            <person name="Kim D."/>
            <person name="Ryu S."/>
            <person name="Kim W."/>
        </authorList>
    </citation>
    <scope>NUCLEOTIDE SEQUENCE [LARGE SCALE GENOMIC DNA]</scope>
    <source>
        <tissue evidence="2">Muscle</tissue>
    </source>
</reference>
<comment type="caution">
    <text evidence="2">The sequence shown here is derived from an EMBL/GenBank/DDBJ whole genome shotgun (WGS) entry which is preliminary data.</text>
</comment>
<sequence length="66" mass="7933">MKIQLLMVRNKHHHILINKRQCFLVKTAPDHDGPTRRPPVYHDNPTPNFRHYKTTTKQLQTTLLRH</sequence>
<organism evidence="2 3">
    <name type="scientific">Portunus trituberculatus</name>
    <name type="common">Swimming crab</name>
    <name type="synonym">Neptunus trituberculatus</name>
    <dbReference type="NCBI Taxonomy" id="210409"/>
    <lineage>
        <taxon>Eukaryota</taxon>
        <taxon>Metazoa</taxon>
        <taxon>Ecdysozoa</taxon>
        <taxon>Arthropoda</taxon>
        <taxon>Crustacea</taxon>
        <taxon>Multicrustacea</taxon>
        <taxon>Malacostraca</taxon>
        <taxon>Eumalacostraca</taxon>
        <taxon>Eucarida</taxon>
        <taxon>Decapoda</taxon>
        <taxon>Pleocyemata</taxon>
        <taxon>Brachyura</taxon>
        <taxon>Eubrachyura</taxon>
        <taxon>Portunoidea</taxon>
        <taxon>Portunidae</taxon>
        <taxon>Portuninae</taxon>
        <taxon>Portunus</taxon>
    </lineage>
</organism>